<dbReference type="AlphaFoldDB" id="A0A926KQ76"/>
<name>A0A926KQ76_9BACL</name>
<gene>
    <name evidence="1" type="ORF">ICC18_15195</name>
</gene>
<protein>
    <submittedName>
        <fullName evidence="1">Uncharacterized protein</fullName>
    </submittedName>
</protein>
<organism evidence="1 2">
    <name type="scientific">Paenibacillus sedimenti</name>
    <dbReference type="NCBI Taxonomy" id="2770274"/>
    <lineage>
        <taxon>Bacteria</taxon>
        <taxon>Bacillati</taxon>
        <taxon>Bacillota</taxon>
        <taxon>Bacilli</taxon>
        <taxon>Bacillales</taxon>
        <taxon>Paenibacillaceae</taxon>
        <taxon>Paenibacillus</taxon>
    </lineage>
</organism>
<evidence type="ECO:0000313" key="1">
    <source>
        <dbReference type="EMBL" id="MBD0381472.1"/>
    </source>
</evidence>
<comment type="caution">
    <text evidence="1">The sequence shown here is derived from an EMBL/GenBank/DDBJ whole genome shotgun (WGS) entry which is preliminary data.</text>
</comment>
<keyword evidence="2" id="KW-1185">Reference proteome</keyword>
<sequence length="48" mass="5134">MAARCESGKKYLPLKREAEITAKVAAAVAAVVYRSSGYSDFLVKIISA</sequence>
<evidence type="ECO:0000313" key="2">
    <source>
        <dbReference type="Proteomes" id="UP000650466"/>
    </source>
</evidence>
<dbReference type="EMBL" id="JACVVD010000004">
    <property type="protein sequence ID" value="MBD0381472.1"/>
    <property type="molecule type" value="Genomic_DNA"/>
</dbReference>
<dbReference type="Proteomes" id="UP000650466">
    <property type="component" value="Unassembled WGS sequence"/>
</dbReference>
<accession>A0A926KQ76</accession>
<proteinExistence type="predicted"/>
<reference evidence="1" key="1">
    <citation type="submission" date="2020-09" db="EMBL/GenBank/DDBJ databases">
        <title>Draft Genome Sequence of Paenibacillus sp. WST5.</title>
        <authorList>
            <person name="Bao Z."/>
        </authorList>
    </citation>
    <scope>NUCLEOTIDE SEQUENCE</scope>
    <source>
        <strain evidence="1">WST5</strain>
    </source>
</reference>